<sequence length="65" mass="7666">MSHIPMGHISLRPFPISGILVWILFSRHCPPRKRRETSMTHAEYSLGRRPLNYRDALKRNTVGFY</sequence>
<dbReference type="Proteomes" id="UP000027222">
    <property type="component" value="Unassembled WGS sequence"/>
</dbReference>
<evidence type="ECO:0000313" key="2">
    <source>
        <dbReference type="EMBL" id="KDR71868.1"/>
    </source>
</evidence>
<keyword evidence="1" id="KW-0812">Transmembrane</keyword>
<protein>
    <submittedName>
        <fullName evidence="2">Uncharacterized protein</fullName>
    </submittedName>
</protein>
<dbReference type="AlphaFoldDB" id="A0A067SYL9"/>
<evidence type="ECO:0000256" key="1">
    <source>
        <dbReference type="SAM" id="Phobius"/>
    </source>
</evidence>
<keyword evidence="3" id="KW-1185">Reference proteome</keyword>
<reference evidence="3" key="1">
    <citation type="journal article" date="2014" name="Proc. Natl. Acad. Sci. U.S.A.">
        <title>Extensive sampling of basidiomycete genomes demonstrates inadequacy of the white-rot/brown-rot paradigm for wood decay fungi.</title>
        <authorList>
            <person name="Riley R."/>
            <person name="Salamov A.A."/>
            <person name="Brown D.W."/>
            <person name="Nagy L.G."/>
            <person name="Floudas D."/>
            <person name="Held B.W."/>
            <person name="Levasseur A."/>
            <person name="Lombard V."/>
            <person name="Morin E."/>
            <person name="Otillar R."/>
            <person name="Lindquist E.A."/>
            <person name="Sun H."/>
            <person name="LaButti K.M."/>
            <person name="Schmutz J."/>
            <person name="Jabbour D."/>
            <person name="Luo H."/>
            <person name="Baker S.E."/>
            <person name="Pisabarro A.G."/>
            <person name="Walton J.D."/>
            <person name="Blanchette R.A."/>
            <person name="Henrissat B."/>
            <person name="Martin F."/>
            <person name="Cullen D."/>
            <person name="Hibbett D.S."/>
            <person name="Grigoriev I.V."/>
        </authorList>
    </citation>
    <scope>NUCLEOTIDE SEQUENCE [LARGE SCALE GENOMIC DNA]</scope>
    <source>
        <strain evidence="3">CBS 339.88</strain>
    </source>
</reference>
<gene>
    <name evidence="2" type="ORF">GALMADRAFT_783373</name>
</gene>
<keyword evidence="1" id="KW-1133">Transmembrane helix</keyword>
<keyword evidence="1" id="KW-0472">Membrane</keyword>
<organism evidence="2 3">
    <name type="scientific">Galerina marginata (strain CBS 339.88)</name>
    <dbReference type="NCBI Taxonomy" id="685588"/>
    <lineage>
        <taxon>Eukaryota</taxon>
        <taxon>Fungi</taxon>
        <taxon>Dikarya</taxon>
        <taxon>Basidiomycota</taxon>
        <taxon>Agaricomycotina</taxon>
        <taxon>Agaricomycetes</taxon>
        <taxon>Agaricomycetidae</taxon>
        <taxon>Agaricales</taxon>
        <taxon>Agaricineae</taxon>
        <taxon>Strophariaceae</taxon>
        <taxon>Galerina</taxon>
    </lineage>
</organism>
<evidence type="ECO:0000313" key="3">
    <source>
        <dbReference type="Proteomes" id="UP000027222"/>
    </source>
</evidence>
<dbReference type="EMBL" id="KL142391">
    <property type="protein sequence ID" value="KDR71868.1"/>
    <property type="molecule type" value="Genomic_DNA"/>
</dbReference>
<proteinExistence type="predicted"/>
<name>A0A067SYL9_GALM3</name>
<dbReference type="HOGENOM" id="CLU_2849840_0_0_1"/>
<feature type="transmembrane region" description="Helical" evidence="1">
    <location>
        <begin position="6"/>
        <end position="25"/>
    </location>
</feature>
<accession>A0A067SYL9</accession>